<dbReference type="EMBL" id="DWUQ01000037">
    <property type="protein sequence ID" value="HJD43756.1"/>
    <property type="molecule type" value="Genomic_DNA"/>
</dbReference>
<dbReference type="Gene3D" id="3.30.300.90">
    <property type="entry name" value="BolA-like"/>
    <property type="match status" value="1"/>
</dbReference>
<dbReference type="InterPro" id="IPR036065">
    <property type="entry name" value="BolA-like_sf"/>
</dbReference>
<proteinExistence type="inferred from homology"/>
<evidence type="ECO:0000313" key="3">
    <source>
        <dbReference type="EMBL" id="HJD43756.1"/>
    </source>
</evidence>
<comment type="caution">
    <text evidence="3">The sequence shown here is derived from an EMBL/GenBank/DDBJ whole genome shotgun (WGS) entry which is preliminary data.</text>
</comment>
<dbReference type="PANTHER" id="PTHR46229">
    <property type="entry name" value="BOLA TRANSCRIPTION REGULATOR"/>
    <property type="match status" value="1"/>
</dbReference>
<evidence type="ECO:0000256" key="2">
    <source>
        <dbReference type="RuleBase" id="RU003860"/>
    </source>
</evidence>
<reference evidence="3" key="1">
    <citation type="journal article" date="2021" name="PeerJ">
        <title>Extensive microbial diversity within the chicken gut microbiome revealed by metagenomics and culture.</title>
        <authorList>
            <person name="Gilroy R."/>
            <person name="Ravi A."/>
            <person name="Getino M."/>
            <person name="Pursley I."/>
            <person name="Horton D.L."/>
            <person name="Alikhan N.F."/>
            <person name="Baker D."/>
            <person name="Gharbi K."/>
            <person name="Hall N."/>
            <person name="Watson M."/>
            <person name="Adriaenssens E.M."/>
            <person name="Foster-Nyarko E."/>
            <person name="Jarju S."/>
            <person name="Secka A."/>
            <person name="Antonio M."/>
            <person name="Oren A."/>
            <person name="Chaudhuri R.R."/>
            <person name="La Ragione R."/>
            <person name="Hildebrand F."/>
            <person name="Pallen M.J."/>
        </authorList>
    </citation>
    <scope>NUCLEOTIDE SEQUENCE</scope>
    <source>
        <strain evidence="3">9264</strain>
    </source>
</reference>
<dbReference type="InterPro" id="IPR002634">
    <property type="entry name" value="BolA"/>
</dbReference>
<dbReference type="Pfam" id="PF01722">
    <property type="entry name" value="BolA"/>
    <property type="match status" value="1"/>
</dbReference>
<evidence type="ECO:0000256" key="1">
    <source>
        <dbReference type="ARBA" id="ARBA00005578"/>
    </source>
</evidence>
<protein>
    <submittedName>
        <fullName evidence="3">BolA family transcriptional regulator</fullName>
    </submittedName>
</protein>
<evidence type="ECO:0000313" key="4">
    <source>
        <dbReference type="Proteomes" id="UP000823889"/>
    </source>
</evidence>
<comment type="similarity">
    <text evidence="1 2">Belongs to the BolA/IbaG family.</text>
</comment>
<organism evidence="3 4">
    <name type="scientific">Candidatus Paenalcaligenes intestinipullorum</name>
    <dbReference type="NCBI Taxonomy" id="2838718"/>
    <lineage>
        <taxon>Bacteria</taxon>
        <taxon>Pseudomonadati</taxon>
        <taxon>Pseudomonadota</taxon>
        <taxon>Betaproteobacteria</taxon>
        <taxon>Burkholderiales</taxon>
        <taxon>Alcaligenaceae</taxon>
        <taxon>Paenalcaligenes</taxon>
    </lineage>
</organism>
<dbReference type="Proteomes" id="UP000823889">
    <property type="component" value="Unassembled WGS sequence"/>
</dbReference>
<name>A0A9D2U772_9BURK</name>
<gene>
    <name evidence="3" type="ORF">H9906_01840</name>
</gene>
<reference evidence="3" key="2">
    <citation type="submission" date="2021-04" db="EMBL/GenBank/DDBJ databases">
        <authorList>
            <person name="Gilroy R."/>
        </authorList>
    </citation>
    <scope>NUCLEOTIDE SEQUENCE</scope>
    <source>
        <strain evidence="3">9264</strain>
    </source>
</reference>
<dbReference type="InterPro" id="IPR050961">
    <property type="entry name" value="BolA/IbaG_stress_morph_reg"/>
</dbReference>
<dbReference type="AlphaFoldDB" id="A0A9D2U772"/>
<sequence>MSQARITQLKSRLADLQPTYLEVIDDSHLHAGHAGAKDGASHFTVVIDSPLFEGLTTLQRHRLVKERVSDLMPYPIHALAIQTNLNV</sequence>
<dbReference type="SUPFAM" id="SSF82657">
    <property type="entry name" value="BolA-like"/>
    <property type="match status" value="1"/>
</dbReference>
<accession>A0A9D2U772</accession>
<dbReference type="PANTHER" id="PTHR46229:SF2">
    <property type="entry name" value="BOLA-LIKE PROTEIN 1"/>
    <property type="match status" value="1"/>
</dbReference>
<dbReference type="PIRSF" id="PIRSF003113">
    <property type="entry name" value="BolA"/>
    <property type="match status" value="1"/>
</dbReference>